<proteinExistence type="predicted"/>
<accession>D8ULL8</accession>
<dbReference type="EMBL" id="GL378620">
    <property type="protein sequence ID" value="EFJ39381.1"/>
    <property type="molecule type" value="Genomic_DNA"/>
</dbReference>
<dbReference type="eggNOG" id="ENOG502S6IR">
    <property type="taxonomic scope" value="Eukaryota"/>
</dbReference>
<name>D8ULL8_VOLCA</name>
<organism evidence="2">
    <name type="scientific">Volvox carteri f. nagariensis</name>
    <dbReference type="NCBI Taxonomy" id="3068"/>
    <lineage>
        <taxon>Eukaryota</taxon>
        <taxon>Viridiplantae</taxon>
        <taxon>Chlorophyta</taxon>
        <taxon>core chlorophytes</taxon>
        <taxon>Chlorophyceae</taxon>
        <taxon>CS clade</taxon>
        <taxon>Chlamydomonadales</taxon>
        <taxon>Volvocaceae</taxon>
        <taxon>Volvox</taxon>
    </lineage>
</organism>
<sequence>MTSLWETLPVAVMDAAHSLHNDAFRQLLPRYRGYECHTVRLWARGRVKEVAEAPGSVVFFPRLVLVLLWRRRHPVVVLRGAEHFTITSLSTFKSCDYWRVPEANFLRICVWQGAEICLAEDKEKLQ</sequence>
<dbReference type="OrthoDB" id="542421at2759"/>
<evidence type="ECO:0000313" key="2">
    <source>
        <dbReference type="Proteomes" id="UP000001058"/>
    </source>
</evidence>
<dbReference type="AlphaFoldDB" id="D8ULL8"/>
<dbReference type="KEGG" id="vcn:VOLCADRAFT_101043"/>
<evidence type="ECO:0000313" key="1">
    <source>
        <dbReference type="EMBL" id="EFJ39381.1"/>
    </source>
</evidence>
<dbReference type="Proteomes" id="UP000001058">
    <property type="component" value="Unassembled WGS sequence"/>
</dbReference>
<dbReference type="InParanoid" id="D8ULL8"/>
<reference evidence="1 2" key="1">
    <citation type="journal article" date="2010" name="Science">
        <title>Genomic analysis of organismal complexity in the multicellular green alga Volvox carteri.</title>
        <authorList>
            <person name="Prochnik S.E."/>
            <person name="Umen J."/>
            <person name="Nedelcu A.M."/>
            <person name="Hallmann A."/>
            <person name="Miller S.M."/>
            <person name="Nishii I."/>
            <person name="Ferris P."/>
            <person name="Kuo A."/>
            <person name="Mitros T."/>
            <person name="Fritz-Laylin L.K."/>
            <person name="Hellsten U."/>
            <person name="Chapman J."/>
            <person name="Simakov O."/>
            <person name="Rensing S.A."/>
            <person name="Terry A."/>
            <person name="Pangilinan J."/>
            <person name="Kapitonov V."/>
            <person name="Jurka J."/>
            <person name="Salamov A."/>
            <person name="Shapiro H."/>
            <person name="Schmutz J."/>
            <person name="Grimwood J."/>
            <person name="Lindquist E."/>
            <person name="Lucas S."/>
            <person name="Grigoriev I.V."/>
            <person name="Schmitt R."/>
            <person name="Kirk D."/>
            <person name="Rokhsar D.S."/>
        </authorList>
    </citation>
    <scope>NUCLEOTIDE SEQUENCE [LARGE SCALE GENOMIC DNA]</scope>
    <source>
        <strain evidence="2">f. Nagariensis / Eve</strain>
    </source>
</reference>
<gene>
    <name evidence="1" type="ORF">VOLCADRAFT_101043</name>
</gene>
<protein>
    <submittedName>
        <fullName evidence="1">Uncharacterized protein</fullName>
    </submittedName>
</protein>
<keyword evidence="2" id="KW-1185">Reference proteome</keyword>
<dbReference type="GeneID" id="9614360"/>
<dbReference type="RefSeq" id="XP_002959554.1">
    <property type="nucleotide sequence ID" value="XM_002959508.1"/>
</dbReference>